<evidence type="ECO:0000256" key="7">
    <source>
        <dbReference type="ARBA" id="ARBA00022840"/>
    </source>
</evidence>
<dbReference type="STRING" id="632773.BBEV_1270"/>
<dbReference type="NCBIfam" id="TIGR00744">
    <property type="entry name" value="ROK_glcA_fam"/>
    <property type="match status" value="1"/>
</dbReference>
<organism evidence="9 10">
    <name type="scientific">Salisediminibacterium beveridgei</name>
    <dbReference type="NCBI Taxonomy" id="632773"/>
    <lineage>
        <taxon>Bacteria</taxon>
        <taxon>Bacillati</taxon>
        <taxon>Bacillota</taxon>
        <taxon>Bacilli</taxon>
        <taxon>Bacillales</taxon>
        <taxon>Bacillaceae</taxon>
        <taxon>Salisediminibacterium</taxon>
    </lineage>
</organism>
<accession>A0A1D7QUH7</accession>
<dbReference type="PANTHER" id="PTHR18964:SF149">
    <property type="entry name" value="BIFUNCTIONAL UDP-N-ACETYLGLUCOSAMINE 2-EPIMERASE_N-ACETYLMANNOSAMINE KINASE"/>
    <property type="match status" value="1"/>
</dbReference>
<dbReference type="EC" id="2.7.1.2" evidence="2"/>
<keyword evidence="6 9" id="KW-0418">Kinase</keyword>
<dbReference type="InterPro" id="IPR004654">
    <property type="entry name" value="ROK_glcA"/>
</dbReference>
<proteinExistence type="inferred from homology"/>
<protein>
    <recommendedName>
        <fullName evidence="3">Glucokinase</fullName>
        <ecNumber evidence="2">2.7.1.2</ecNumber>
    </recommendedName>
    <alternativeName>
        <fullName evidence="8">Glucose kinase</fullName>
    </alternativeName>
</protein>
<dbReference type="PROSITE" id="PS01125">
    <property type="entry name" value="ROK"/>
    <property type="match status" value="1"/>
</dbReference>
<dbReference type="GO" id="GO:0005524">
    <property type="term" value="F:ATP binding"/>
    <property type="evidence" value="ECO:0007669"/>
    <property type="project" value="UniProtKB-KW"/>
</dbReference>
<evidence type="ECO:0000256" key="1">
    <source>
        <dbReference type="ARBA" id="ARBA00006479"/>
    </source>
</evidence>
<name>A0A1D7QUH7_9BACI</name>
<dbReference type="InterPro" id="IPR049874">
    <property type="entry name" value="ROK_cs"/>
</dbReference>
<evidence type="ECO:0000256" key="8">
    <source>
        <dbReference type="ARBA" id="ARBA00032386"/>
    </source>
</evidence>
<evidence type="ECO:0000256" key="3">
    <source>
        <dbReference type="ARBA" id="ARBA00014701"/>
    </source>
</evidence>
<dbReference type="SUPFAM" id="SSF53067">
    <property type="entry name" value="Actin-like ATPase domain"/>
    <property type="match status" value="1"/>
</dbReference>
<dbReference type="InterPro" id="IPR000600">
    <property type="entry name" value="ROK"/>
</dbReference>
<sequence length="345" mass="35865">MLSRKNGINYYQNAKDDEKVKNVYAGIDIGGTTVKMALIDEEGTIFDKWEIPTDKRESGKHILRDIAASLHQATGRLHNVHHILGAGVGAPGYIDVENGVIVEAVNLGWKNVAVSAELGEALGVPVFADNDANLAAAGEKWKGAGGDADNLLAVTLGTGVGGGIIAGGEILHGYAGLAGEIGHITVLKEGGAPCNCGKQGCLETVSSATGIARMAKEALNQFDGESELKNIQTANGTIEAKDVFAEAAKGDELASSIVRESMDHLGFTLANLCNSLNPQVVVIGGGVSKAGEQLLEAMRGSFTRFSIPKIAQETEIKIATLGNDAGVIGAAWLAKQKLITPEASR</sequence>
<dbReference type="AlphaFoldDB" id="A0A1D7QUH7"/>
<dbReference type="GO" id="GO:0004340">
    <property type="term" value="F:glucokinase activity"/>
    <property type="evidence" value="ECO:0007669"/>
    <property type="project" value="UniProtKB-EC"/>
</dbReference>
<evidence type="ECO:0000256" key="4">
    <source>
        <dbReference type="ARBA" id="ARBA00022679"/>
    </source>
</evidence>
<keyword evidence="4 9" id="KW-0808">Transferase</keyword>
<keyword evidence="7" id="KW-0067">ATP-binding</keyword>
<dbReference type="Gene3D" id="3.30.420.40">
    <property type="match status" value="2"/>
</dbReference>
<dbReference type="Proteomes" id="UP000094463">
    <property type="component" value="Chromosome"/>
</dbReference>
<evidence type="ECO:0000256" key="5">
    <source>
        <dbReference type="ARBA" id="ARBA00022741"/>
    </source>
</evidence>
<reference evidence="9 10" key="1">
    <citation type="submission" date="2015-08" db="EMBL/GenBank/DDBJ databases">
        <title>The complete genome sequence of Bacillus beveridgei MLTeJB.</title>
        <authorList>
            <person name="Hanson T.E."/>
            <person name="Mesa C."/>
            <person name="Basesman S.M."/>
            <person name="Oremland R.S."/>
        </authorList>
    </citation>
    <scope>NUCLEOTIDE SEQUENCE [LARGE SCALE GENOMIC DNA]</scope>
    <source>
        <strain evidence="9 10">MLTeJB</strain>
    </source>
</reference>
<dbReference type="InterPro" id="IPR043129">
    <property type="entry name" value="ATPase_NBD"/>
</dbReference>
<dbReference type="GO" id="GO:0005737">
    <property type="term" value="C:cytoplasm"/>
    <property type="evidence" value="ECO:0007669"/>
    <property type="project" value="InterPro"/>
</dbReference>
<gene>
    <name evidence="9" type="primary">glcK</name>
    <name evidence="9" type="ORF">BBEV_1270</name>
</gene>
<dbReference type="KEGG" id="bbev:BBEV_1270"/>
<comment type="similarity">
    <text evidence="1">Belongs to the ROK (NagC/XylR) family.</text>
</comment>
<dbReference type="PANTHER" id="PTHR18964">
    <property type="entry name" value="ROK (REPRESSOR, ORF, KINASE) FAMILY"/>
    <property type="match status" value="1"/>
</dbReference>
<evidence type="ECO:0000313" key="10">
    <source>
        <dbReference type="Proteomes" id="UP000094463"/>
    </source>
</evidence>
<dbReference type="Pfam" id="PF00480">
    <property type="entry name" value="ROK"/>
    <property type="match status" value="1"/>
</dbReference>
<evidence type="ECO:0000256" key="6">
    <source>
        <dbReference type="ARBA" id="ARBA00022777"/>
    </source>
</evidence>
<dbReference type="GO" id="GO:0006096">
    <property type="term" value="P:glycolytic process"/>
    <property type="evidence" value="ECO:0007669"/>
    <property type="project" value="InterPro"/>
</dbReference>
<evidence type="ECO:0000313" key="9">
    <source>
        <dbReference type="EMBL" id="AOM82635.1"/>
    </source>
</evidence>
<evidence type="ECO:0000256" key="2">
    <source>
        <dbReference type="ARBA" id="ARBA00012323"/>
    </source>
</evidence>
<keyword evidence="5" id="KW-0547">Nucleotide-binding</keyword>
<dbReference type="PATRIC" id="fig|632773.3.peg.1344"/>
<dbReference type="EMBL" id="CP012502">
    <property type="protein sequence ID" value="AOM82635.1"/>
    <property type="molecule type" value="Genomic_DNA"/>
</dbReference>
<keyword evidence="10" id="KW-1185">Reference proteome</keyword>